<name>A0ABW3K0F1_9BACT</name>
<gene>
    <name evidence="1" type="ORF">ACFQ21_07945</name>
</gene>
<dbReference type="EMBL" id="JBHTKA010000001">
    <property type="protein sequence ID" value="MFD0999234.1"/>
    <property type="molecule type" value="Genomic_DNA"/>
</dbReference>
<dbReference type="Proteomes" id="UP001597112">
    <property type="component" value="Unassembled WGS sequence"/>
</dbReference>
<protein>
    <submittedName>
        <fullName evidence="1">Uncharacterized protein</fullName>
    </submittedName>
</protein>
<evidence type="ECO:0000313" key="1">
    <source>
        <dbReference type="EMBL" id="MFD0999234.1"/>
    </source>
</evidence>
<dbReference type="RefSeq" id="WP_377577318.1">
    <property type="nucleotide sequence ID" value="NZ_JBHTKA010000001.1"/>
</dbReference>
<keyword evidence="2" id="KW-1185">Reference proteome</keyword>
<proteinExistence type="predicted"/>
<sequence>MEKLYQHIIPVWAVCHPVDILLPVTSSDDYSHVSHLAYSHIVTPVTEHIPARFLYHSI</sequence>
<comment type="caution">
    <text evidence="1">The sequence shown here is derived from an EMBL/GenBank/DDBJ whole genome shotgun (WGS) entry which is preliminary data.</text>
</comment>
<evidence type="ECO:0000313" key="2">
    <source>
        <dbReference type="Proteomes" id="UP001597112"/>
    </source>
</evidence>
<accession>A0ABW3K0F1</accession>
<reference evidence="2" key="1">
    <citation type="journal article" date="2019" name="Int. J. Syst. Evol. Microbiol.">
        <title>The Global Catalogue of Microorganisms (GCM) 10K type strain sequencing project: providing services to taxonomists for standard genome sequencing and annotation.</title>
        <authorList>
            <consortium name="The Broad Institute Genomics Platform"/>
            <consortium name="The Broad Institute Genome Sequencing Center for Infectious Disease"/>
            <person name="Wu L."/>
            <person name="Ma J."/>
        </authorList>
    </citation>
    <scope>NUCLEOTIDE SEQUENCE [LARGE SCALE GENOMIC DNA]</scope>
    <source>
        <strain evidence="2">CCUG 58938</strain>
    </source>
</reference>
<organism evidence="1 2">
    <name type="scientific">Ohtaekwangia kribbensis</name>
    <dbReference type="NCBI Taxonomy" id="688913"/>
    <lineage>
        <taxon>Bacteria</taxon>
        <taxon>Pseudomonadati</taxon>
        <taxon>Bacteroidota</taxon>
        <taxon>Cytophagia</taxon>
        <taxon>Cytophagales</taxon>
        <taxon>Fulvivirgaceae</taxon>
        <taxon>Ohtaekwangia</taxon>
    </lineage>
</organism>